<keyword evidence="2" id="KW-1185">Reference proteome</keyword>
<proteinExistence type="predicted"/>
<organism evidence="1 2">
    <name type="scientific">Dallia pectoralis</name>
    <name type="common">Alaska blackfish</name>
    <dbReference type="NCBI Taxonomy" id="75939"/>
    <lineage>
        <taxon>Eukaryota</taxon>
        <taxon>Metazoa</taxon>
        <taxon>Chordata</taxon>
        <taxon>Craniata</taxon>
        <taxon>Vertebrata</taxon>
        <taxon>Euteleostomi</taxon>
        <taxon>Actinopterygii</taxon>
        <taxon>Neopterygii</taxon>
        <taxon>Teleostei</taxon>
        <taxon>Protacanthopterygii</taxon>
        <taxon>Esociformes</taxon>
        <taxon>Umbridae</taxon>
        <taxon>Dallia</taxon>
    </lineage>
</organism>
<comment type="caution">
    <text evidence="1">The sequence shown here is derived from an EMBL/GenBank/DDBJ whole genome shotgun (WGS) entry which is preliminary data.</text>
</comment>
<protein>
    <submittedName>
        <fullName evidence="1">Uncharacterized protein</fullName>
    </submittedName>
</protein>
<evidence type="ECO:0000313" key="1">
    <source>
        <dbReference type="EMBL" id="KAJ8005629.1"/>
    </source>
</evidence>
<gene>
    <name evidence="1" type="ORF">DPEC_G00119920</name>
</gene>
<dbReference type="Proteomes" id="UP001157502">
    <property type="component" value="Chromosome 10"/>
</dbReference>
<sequence>MCTLVPHPPFPTPLVSLERPLRSGMAANEALVSVVPRRTDELSCLYLHLEAGLFFAFSVPVPRLVPAQRRDFQVLSPRYHRPSGEEVAMCCLLIVLFIQSNVTSSLTAEASN</sequence>
<name>A0ACC2GPK4_DALPE</name>
<evidence type="ECO:0000313" key="2">
    <source>
        <dbReference type="Proteomes" id="UP001157502"/>
    </source>
</evidence>
<accession>A0ACC2GPK4</accession>
<dbReference type="EMBL" id="CM055737">
    <property type="protein sequence ID" value="KAJ8005629.1"/>
    <property type="molecule type" value="Genomic_DNA"/>
</dbReference>
<reference evidence="1" key="1">
    <citation type="submission" date="2021-05" db="EMBL/GenBank/DDBJ databases">
        <authorList>
            <person name="Pan Q."/>
            <person name="Jouanno E."/>
            <person name="Zahm M."/>
            <person name="Klopp C."/>
            <person name="Cabau C."/>
            <person name="Louis A."/>
            <person name="Berthelot C."/>
            <person name="Parey E."/>
            <person name="Roest Crollius H."/>
            <person name="Montfort J."/>
            <person name="Robinson-Rechavi M."/>
            <person name="Bouchez O."/>
            <person name="Lampietro C."/>
            <person name="Lopez Roques C."/>
            <person name="Donnadieu C."/>
            <person name="Postlethwait J."/>
            <person name="Bobe J."/>
            <person name="Dillon D."/>
            <person name="Chandos A."/>
            <person name="von Hippel F."/>
            <person name="Guiguen Y."/>
        </authorList>
    </citation>
    <scope>NUCLEOTIDE SEQUENCE</scope>
    <source>
        <strain evidence="1">YG-Jan2019</strain>
    </source>
</reference>